<gene>
    <name evidence="2" type="ORF">GCM10023184_18810</name>
</gene>
<dbReference type="EMBL" id="BAABGY010000007">
    <property type="protein sequence ID" value="GAA4328756.1"/>
    <property type="molecule type" value="Genomic_DNA"/>
</dbReference>
<dbReference type="InterPro" id="IPR003848">
    <property type="entry name" value="DUF218"/>
</dbReference>
<dbReference type="PANTHER" id="PTHR30336:SF6">
    <property type="entry name" value="INTEGRAL MEMBRANE PROTEIN"/>
    <property type="match status" value="1"/>
</dbReference>
<dbReference type="Pfam" id="PF02698">
    <property type="entry name" value="DUF218"/>
    <property type="match status" value="1"/>
</dbReference>
<feature type="domain" description="DUF218" evidence="1">
    <location>
        <begin position="77"/>
        <end position="182"/>
    </location>
</feature>
<sequence>MVAAVITSWHTHMRKRKWLLFGSVLLGTALLLIFYCDHAVRSAASGRLYHDESQVPYRKVGLLLGTSKQLSNGNVNLYYRYRIEAAARLWKAGKVRYLVVSGDNGRTDYNEPELMRQDLIAAGVDSASIFLDFAGFRTFDSMLRLRAIFGQDSATVISQPFHNERALYIAEREGIAAIGFNARDVGSRYGFRVQVREKLARVKVFADYWFRKKPKYLGKPVALPS</sequence>
<proteinExistence type="predicted"/>
<accession>A0ABP8GS17</accession>
<keyword evidence="3" id="KW-1185">Reference proteome</keyword>
<protein>
    <submittedName>
        <fullName evidence="2">ElyC/SanA/YdcF family protein</fullName>
    </submittedName>
</protein>
<dbReference type="InterPro" id="IPR051599">
    <property type="entry name" value="Cell_Envelope_Assoc"/>
</dbReference>
<comment type="caution">
    <text evidence="2">The sequence shown here is derived from an EMBL/GenBank/DDBJ whole genome shotgun (WGS) entry which is preliminary data.</text>
</comment>
<dbReference type="CDD" id="cd06259">
    <property type="entry name" value="YdcF-like"/>
    <property type="match status" value="1"/>
</dbReference>
<dbReference type="Proteomes" id="UP001501725">
    <property type="component" value="Unassembled WGS sequence"/>
</dbReference>
<name>A0ABP8GS17_9BACT</name>
<evidence type="ECO:0000259" key="1">
    <source>
        <dbReference type="Pfam" id="PF02698"/>
    </source>
</evidence>
<evidence type="ECO:0000313" key="3">
    <source>
        <dbReference type="Proteomes" id="UP001501725"/>
    </source>
</evidence>
<dbReference type="PANTHER" id="PTHR30336">
    <property type="entry name" value="INNER MEMBRANE PROTEIN, PROBABLE PERMEASE"/>
    <property type="match status" value="1"/>
</dbReference>
<organism evidence="2 3">
    <name type="scientific">Flaviaesturariibacter amylovorans</name>
    <dbReference type="NCBI Taxonomy" id="1084520"/>
    <lineage>
        <taxon>Bacteria</taxon>
        <taxon>Pseudomonadati</taxon>
        <taxon>Bacteroidota</taxon>
        <taxon>Chitinophagia</taxon>
        <taxon>Chitinophagales</taxon>
        <taxon>Chitinophagaceae</taxon>
        <taxon>Flaviaestuariibacter</taxon>
    </lineage>
</organism>
<reference evidence="3" key="1">
    <citation type="journal article" date="2019" name="Int. J. Syst. Evol. Microbiol.">
        <title>The Global Catalogue of Microorganisms (GCM) 10K type strain sequencing project: providing services to taxonomists for standard genome sequencing and annotation.</title>
        <authorList>
            <consortium name="The Broad Institute Genomics Platform"/>
            <consortium name="The Broad Institute Genome Sequencing Center for Infectious Disease"/>
            <person name="Wu L."/>
            <person name="Ma J."/>
        </authorList>
    </citation>
    <scope>NUCLEOTIDE SEQUENCE [LARGE SCALE GENOMIC DNA]</scope>
    <source>
        <strain evidence="3">JCM 17919</strain>
    </source>
</reference>
<evidence type="ECO:0000313" key="2">
    <source>
        <dbReference type="EMBL" id="GAA4328756.1"/>
    </source>
</evidence>